<proteinExistence type="predicted"/>
<dbReference type="AlphaFoldDB" id="A0A6N6M290"/>
<evidence type="ECO:0000256" key="1">
    <source>
        <dbReference type="SAM" id="Phobius"/>
    </source>
</evidence>
<dbReference type="RefSeq" id="WP_151169276.1">
    <property type="nucleotide sequence ID" value="NZ_WACR01000009.1"/>
</dbReference>
<reference evidence="2 3" key="1">
    <citation type="submission" date="2019-09" db="EMBL/GenBank/DDBJ databases">
        <title>Genomes of Cryomorphaceae.</title>
        <authorList>
            <person name="Bowman J.P."/>
        </authorList>
    </citation>
    <scope>NUCLEOTIDE SEQUENCE [LARGE SCALE GENOMIC DNA]</scope>
    <source>
        <strain evidence="2 3">KCTC 52047</strain>
    </source>
</reference>
<gene>
    <name evidence="2" type="ORF">F3059_11230</name>
</gene>
<sequence>MDRIPRILMIALIVISVIVFVMAIGVSEDDPSSYGNADPLLYVGYIYFGLTSLVALLGALVGVIQKPQNAKGILIGVGGLLLVVIIAYSLSTGSDYAQYDETTEGWSHFSGTLLYTFYLLAVGAIGSIIFSGVYRLIR</sequence>
<dbReference type="EMBL" id="WACR01000009">
    <property type="protein sequence ID" value="KAB1063207.1"/>
    <property type="molecule type" value="Genomic_DNA"/>
</dbReference>
<dbReference type="Proteomes" id="UP000435357">
    <property type="component" value="Unassembled WGS sequence"/>
</dbReference>
<keyword evidence="3" id="KW-1185">Reference proteome</keyword>
<feature type="transmembrane region" description="Helical" evidence="1">
    <location>
        <begin position="73"/>
        <end position="93"/>
    </location>
</feature>
<keyword evidence="1" id="KW-0812">Transmembrane</keyword>
<keyword evidence="1" id="KW-1133">Transmembrane helix</keyword>
<feature type="transmembrane region" description="Helical" evidence="1">
    <location>
        <begin position="7"/>
        <end position="27"/>
    </location>
</feature>
<protein>
    <submittedName>
        <fullName evidence="2">Uncharacterized protein</fullName>
    </submittedName>
</protein>
<evidence type="ECO:0000313" key="3">
    <source>
        <dbReference type="Proteomes" id="UP000435357"/>
    </source>
</evidence>
<feature type="transmembrane region" description="Helical" evidence="1">
    <location>
        <begin position="39"/>
        <end position="61"/>
    </location>
</feature>
<comment type="caution">
    <text evidence="2">The sequence shown here is derived from an EMBL/GenBank/DDBJ whole genome shotgun (WGS) entry which is preliminary data.</text>
</comment>
<evidence type="ECO:0000313" key="2">
    <source>
        <dbReference type="EMBL" id="KAB1063207.1"/>
    </source>
</evidence>
<organism evidence="2 3">
    <name type="scientific">Salibacter halophilus</name>
    <dbReference type="NCBI Taxonomy" id="1803916"/>
    <lineage>
        <taxon>Bacteria</taxon>
        <taxon>Pseudomonadati</taxon>
        <taxon>Bacteroidota</taxon>
        <taxon>Flavobacteriia</taxon>
        <taxon>Flavobacteriales</taxon>
        <taxon>Salibacteraceae</taxon>
        <taxon>Salibacter</taxon>
    </lineage>
</organism>
<name>A0A6N6M290_9FLAO</name>
<feature type="transmembrane region" description="Helical" evidence="1">
    <location>
        <begin position="113"/>
        <end position="137"/>
    </location>
</feature>
<dbReference type="OrthoDB" id="1446429at2"/>
<keyword evidence="1" id="KW-0472">Membrane</keyword>
<accession>A0A6N6M290</accession>